<accession>A0A3L6QWA9</accession>
<name>A0A3L6QWA9_PANMI</name>
<dbReference type="STRING" id="4540.A0A3L6QWA9"/>
<evidence type="ECO:0000256" key="1">
    <source>
        <dbReference type="SAM" id="MobiDB-lite"/>
    </source>
</evidence>
<feature type="region of interest" description="Disordered" evidence="1">
    <location>
        <begin position="91"/>
        <end position="113"/>
    </location>
</feature>
<reference evidence="3" key="1">
    <citation type="journal article" date="2019" name="Nat. Commun.">
        <title>The genome of broomcorn millet.</title>
        <authorList>
            <person name="Zou C."/>
            <person name="Miki D."/>
            <person name="Li D."/>
            <person name="Tang Q."/>
            <person name="Xiao L."/>
            <person name="Rajput S."/>
            <person name="Deng P."/>
            <person name="Jia W."/>
            <person name="Huang R."/>
            <person name="Zhang M."/>
            <person name="Sun Y."/>
            <person name="Hu J."/>
            <person name="Fu X."/>
            <person name="Schnable P.S."/>
            <person name="Li F."/>
            <person name="Zhang H."/>
            <person name="Feng B."/>
            <person name="Zhu X."/>
            <person name="Liu R."/>
            <person name="Schnable J.C."/>
            <person name="Zhu J.-K."/>
            <person name="Zhang H."/>
        </authorList>
    </citation>
    <scope>NUCLEOTIDE SEQUENCE [LARGE SCALE GENOMIC DNA]</scope>
</reference>
<comment type="caution">
    <text evidence="2">The sequence shown here is derived from an EMBL/GenBank/DDBJ whole genome shotgun (WGS) entry which is preliminary data.</text>
</comment>
<feature type="compositionally biased region" description="Low complexity" evidence="1">
    <location>
        <begin position="92"/>
        <end position="105"/>
    </location>
</feature>
<dbReference type="AlphaFoldDB" id="A0A3L6QWA9"/>
<protein>
    <submittedName>
        <fullName evidence="2">F-box protein</fullName>
    </submittedName>
</protein>
<gene>
    <name evidence="2" type="ORF">C2845_PM08G26800</name>
</gene>
<proteinExistence type="predicted"/>
<evidence type="ECO:0000313" key="2">
    <source>
        <dbReference type="EMBL" id="RLM91210.1"/>
    </source>
</evidence>
<evidence type="ECO:0000313" key="3">
    <source>
        <dbReference type="Proteomes" id="UP000275267"/>
    </source>
</evidence>
<organism evidence="2 3">
    <name type="scientific">Panicum miliaceum</name>
    <name type="common">Proso millet</name>
    <name type="synonym">Broomcorn millet</name>
    <dbReference type="NCBI Taxonomy" id="4540"/>
    <lineage>
        <taxon>Eukaryota</taxon>
        <taxon>Viridiplantae</taxon>
        <taxon>Streptophyta</taxon>
        <taxon>Embryophyta</taxon>
        <taxon>Tracheophyta</taxon>
        <taxon>Spermatophyta</taxon>
        <taxon>Magnoliopsida</taxon>
        <taxon>Liliopsida</taxon>
        <taxon>Poales</taxon>
        <taxon>Poaceae</taxon>
        <taxon>PACMAD clade</taxon>
        <taxon>Panicoideae</taxon>
        <taxon>Panicodae</taxon>
        <taxon>Paniceae</taxon>
        <taxon>Panicinae</taxon>
        <taxon>Panicum</taxon>
        <taxon>Panicum sect. Panicum</taxon>
    </lineage>
</organism>
<dbReference type="Proteomes" id="UP000275267">
    <property type="component" value="Unassembled WGS sequence"/>
</dbReference>
<dbReference type="EMBL" id="PQIB02000010">
    <property type="protein sequence ID" value="RLM91210.1"/>
    <property type="molecule type" value="Genomic_DNA"/>
</dbReference>
<keyword evidence="3" id="KW-1185">Reference proteome</keyword>
<sequence length="113" mass="12609">MDFFPRHDASTIIDGCNDLLLYYASRPAAFHVVNPTTRRRAALLAPRARTLLSVLSFDPCASPRYKVLRFTGWLPRDAIIEAFEFDSKRGAWRPAAARASGSGSSRTRRTSGH</sequence>